<comment type="catalytic activity">
    <reaction evidence="1">
        <text>S-ubiquitinyl-[E2 ubiquitin-conjugating enzyme]-L-cysteine + [acceptor protein]-L-lysine = [E2 ubiquitin-conjugating enzyme]-L-cysteine + N(6)-ubiquitinyl-[acceptor protein]-L-lysine.</text>
        <dbReference type="EC" id="2.3.2.27"/>
    </reaction>
</comment>
<feature type="non-terminal residue" evidence="13">
    <location>
        <position position="1"/>
    </location>
</feature>
<evidence type="ECO:0000256" key="6">
    <source>
        <dbReference type="ARBA" id="ARBA00022692"/>
    </source>
</evidence>
<comment type="pathway">
    <text evidence="3">Protein modification; protein ubiquitination.</text>
</comment>
<dbReference type="Pfam" id="PF11145">
    <property type="entry name" value="DUF2921"/>
    <property type="match status" value="1"/>
</dbReference>
<evidence type="ECO:0000259" key="11">
    <source>
        <dbReference type="Pfam" id="PF11145"/>
    </source>
</evidence>
<evidence type="ECO:0000259" key="12">
    <source>
        <dbReference type="Pfam" id="PF25333"/>
    </source>
</evidence>
<feature type="domain" description="DUF2921" evidence="12">
    <location>
        <begin position="80"/>
        <end position="194"/>
    </location>
</feature>
<feature type="domain" description="DUF2921" evidence="12">
    <location>
        <begin position="239"/>
        <end position="415"/>
    </location>
</feature>
<dbReference type="OrthoDB" id="682886at2759"/>
<dbReference type="InterPro" id="IPR057425">
    <property type="entry name" value="DUF2921_N"/>
</dbReference>
<dbReference type="PANTHER" id="PTHR33389:SF7">
    <property type="entry name" value="OS01G0678000 PROTEIN"/>
    <property type="match status" value="1"/>
</dbReference>
<dbReference type="GO" id="GO:0061630">
    <property type="term" value="F:ubiquitin protein ligase activity"/>
    <property type="evidence" value="ECO:0007669"/>
    <property type="project" value="UniProtKB-EC"/>
</dbReference>
<organism evidence="13 14">
    <name type="scientific">Eragrostis curvula</name>
    <name type="common">weeping love grass</name>
    <dbReference type="NCBI Taxonomy" id="38414"/>
    <lineage>
        <taxon>Eukaryota</taxon>
        <taxon>Viridiplantae</taxon>
        <taxon>Streptophyta</taxon>
        <taxon>Embryophyta</taxon>
        <taxon>Tracheophyta</taxon>
        <taxon>Spermatophyta</taxon>
        <taxon>Magnoliopsida</taxon>
        <taxon>Liliopsida</taxon>
        <taxon>Poales</taxon>
        <taxon>Poaceae</taxon>
        <taxon>PACMAD clade</taxon>
        <taxon>Chloridoideae</taxon>
        <taxon>Eragrostideae</taxon>
        <taxon>Eragrostidinae</taxon>
        <taxon>Eragrostis</taxon>
    </lineage>
</organism>
<dbReference type="EMBL" id="RWGY01000009">
    <property type="protein sequence ID" value="TVU34231.1"/>
    <property type="molecule type" value="Genomic_DNA"/>
</dbReference>
<keyword evidence="9 10" id="KW-0472">Membrane</keyword>
<evidence type="ECO:0000313" key="13">
    <source>
        <dbReference type="EMBL" id="TVU34231.1"/>
    </source>
</evidence>
<feature type="transmembrane region" description="Helical" evidence="10">
    <location>
        <begin position="515"/>
        <end position="537"/>
    </location>
</feature>
<protein>
    <recommendedName>
        <fullName evidence="4">RING-type E3 ubiquitin transferase</fullName>
        <ecNumber evidence="4">2.3.2.27</ecNumber>
    </recommendedName>
</protein>
<dbReference type="PANTHER" id="PTHR33389">
    <property type="entry name" value="FAMILY PROTEIN, PUTATIVE (DUF2921)-RELATED"/>
    <property type="match status" value="1"/>
</dbReference>
<evidence type="ECO:0000256" key="4">
    <source>
        <dbReference type="ARBA" id="ARBA00012483"/>
    </source>
</evidence>
<feature type="transmembrane region" description="Helical" evidence="10">
    <location>
        <begin position="471"/>
        <end position="495"/>
    </location>
</feature>
<feature type="transmembrane region" description="Helical" evidence="10">
    <location>
        <begin position="439"/>
        <end position="459"/>
    </location>
</feature>
<keyword evidence="5" id="KW-0808">Transferase</keyword>
<dbReference type="Gramene" id="TVU34231">
    <property type="protein sequence ID" value="TVU34231"/>
    <property type="gene ID" value="EJB05_16062"/>
</dbReference>
<evidence type="ECO:0000256" key="10">
    <source>
        <dbReference type="SAM" id="Phobius"/>
    </source>
</evidence>
<feature type="domain" description="SWEET-like" evidence="11">
    <location>
        <begin position="426"/>
        <end position="703"/>
    </location>
</feature>
<dbReference type="AlphaFoldDB" id="A0A5J9VFK8"/>
<evidence type="ECO:0000256" key="3">
    <source>
        <dbReference type="ARBA" id="ARBA00004906"/>
    </source>
</evidence>
<keyword evidence="14" id="KW-1185">Reference proteome</keyword>
<dbReference type="Proteomes" id="UP000324897">
    <property type="component" value="Unassembled WGS sequence"/>
</dbReference>
<keyword evidence="6 10" id="KW-0812">Transmembrane</keyword>
<accession>A0A5J9VFK8</accession>
<feature type="transmembrane region" description="Helical" evidence="10">
    <location>
        <begin position="558"/>
        <end position="580"/>
    </location>
</feature>
<gene>
    <name evidence="13" type="ORF">EJB05_16062</name>
</gene>
<evidence type="ECO:0000256" key="2">
    <source>
        <dbReference type="ARBA" id="ARBA00004127"/>
    </source>
</evidence>
<dbReference type="Pfam" id="PF25333">
    <property type="entry name" value="DUF2921_N"/>
    <property type="match status" value="2"/>
</dbReference>
<reference evidence="13 14" key="1">
    <citation type="journal article" date="2019" name="Sci. Rep.">
        <title>A high-quality genome of Eragrostis curvula grass provides insights into Poaceae evolution and supports new strategies to enhance forage quality.</title>
        <authorList>
            <person name="Carballo J."/>
            <person name="Santos B.A.C.M."/>
            <person name="Zappacosta D."/>
            <person name="Garbus I."/>
            <person name="Selva J.P."/>
            <person name="Gallo C.A."/>
            <person name="Diaz A."/>
            <person name="Albertini E."/>
            <person name="Caccamo M."/>
            <person name="Echenique V."/>
        </authorList>
    </citation>
    <scope>NUCLEOTIDE SEQUENCE [LARGE SCALE GENOMIC DNA]</scope>
    <source>
        <strain evidence="14">cv. Victoria</strain>
        <tissue evidence="13">Leaf</tissue>
    </source>
</reference>
<comment type="caution">
    <text evidence="13">The sequence shown here is derived from an EMBL/GenBank/DDBJ whole genome shotgun (WGS) entry which is preliminary data.</text>
</comment>
<evidence type="ECO:0000256" key="8">
    <source>
        <dbReference type="ARBA" id="ARBA00022989"/>
    </source>
</evidence>
<feature type="transmembrane region" description="Helical" evidence="10">
    <location>
        <begin position="671"/>
        <end position="690"/>
    </location>
</feature>
<evidence type="ECO:0000256" key="5">
    <source>
        <dbReference type="ARBA" id="ARBA00022679"/>
    </source>
</evidence>
<dbReference type="EC" id="2.3.2.27" evidence="4"/>
<keyword evidence="8 10" id="KW-1133">Transmembrane helix</keyword>
<keyword evidence="7" id="KW-0833">Ubl conjugation pathway</keyword>
<comment type="subcellular location">
    <subcellularLocation>
        <location evidence="2">Endomembrane system</location>
        <topology evidence="2">Multi-pass membrane protein</topology>
    </subcellularLocation>
</comment>
<evidence type="ECO:0000256" key="1">
    <source>
        <dbReference type="ARBA" id="ARBA00000900"/>
    </source>
</evidence>
<dbReference type="InterPro" id="IPR021319">
    <property type="entry name" value="DUF2921"/>
</dbReference>
<evidence type="ECO:0000256" key="9">
    <source>
        <dbReference type="ARBA" id="ARBA00023136"/>
    </source>
</evidence>
<dbReference type="GO" id="GO:0012505">
    <property type="term" value="C:endomembrane system"/>
    <property type="evidence" value="ECO:0007669"/>
    <property type="project" value="UniProtKB-SubCell"/>
</dbReference>
<evidence type="ECO:0000256" key="7">
    <source>
        <dbReference type="ARBA" id="ARBA00022786"/>
    </source>
</evidence>
<proteinExistence type="predicted"/>
<name>A0A5J9VFK8_9POAL</name>
<evidence type="ECO:0000313" key="14">
    <source>
        <dbReference type="Proteomes" id="UP000324897"/>
    </source>
</evidence>
<sequence>MAPASRPSSSSHTLKVTATGMVTAPPARRCNRCTVRGTIQALGTDFSCAHLIKHLVSSYKLQYGCGWLVSTISPPIPWLHKTRMHVEQVQCAADGAMRSYVTFSNDTNMWGCVGRQLPRFTVKEAAIVAEGHWDSARGMICFRACRVVHSGNTSLEVQEQECSIRMNFWFPAVWTIRDRGVVAGTLWHSSQGSGKNASTGAISASSIDIYSHRSNFSSLTYKYTLVEEAKKHYFTEVAKKHYFRTVLSNQKNKVNFPAANYTYHDFEFRFLIMNKDSRSGHGDAYPVTINTVVVYGDPLGADDSLSQHAVVGMEHGLLTISYNIHMLHYVQPRARPKNDTYSFSVEERLITAEGVYDPETGFLCMIGCMELKGSTDCQILITVQFASLDAKAQGHGTGVISSLRAKTDGLFFEKMDISLYRMYAEQVSEAVSRMDMESIMLVVSTTLPCIFTLMQILHAKRNPEASAAMSITMLLVLALGYVAILVISSEALFSSRRKQYVLPFQRYLPYDLSQAMLRAPAVIAFVLQLRLLQLAWPGRRSAADRSNAETWSAAERKVLWICLPLYLLGGALTIILHVMYYGRAAPEDSLFVGVGPEPTTLWEDLVSSAGLALDGFLLPQVAMNAFSCGRVGSSVVRATPHVYDVIRARGYVPSMKPSNIYASYRDDRFGMAWDIIVPCGVALLALLLYLQQRLGGAFFLRSRRRLGE</sequence>